<dbReference type="Gene3D" id="1.10.10.10">
    <property type="entry name" value="Winged helix-like DNA-binding domain superfamily/Winged helix DNA-binding domain"/>
    <property type="match status" value="1"/>
</dbReference>
<dbReference type="InterPro" id="IPR029016">
    <property type="entry name" value="GAF-like_dom_sf"/>
</dbReference>
<dbReference type="PANTHER" id="PTHR30136">
    <property type="entry name" value="HELIX-TURN-HELIX TRANSCRIPTIONAL REGULATOR, ICLR FAMILY"/>
    <property type="match status" value="1"/>
</dbReference>
<sequence>MPKQRDDDAKILQNKENKKTIRPEDFIAGLSKGMSILDSFGIDRHRLNTTMVADRTGMTRAAARRHLLTLEYLGYLESDGQYYMLTPKVLKFSGAYLGAAQLPKLSQPLLNLLTNQTSLIYSVMVLDGYEAITIARSAAHQQTDRVNPYGLNLGNRLPAHATSAGKILLAHLEKNAQLEWLEHYPLKSMTKYTYTENEAFLALLDEVKADDWCYSSEEHELGVHALAVPIYAQNTKVIAALNIVSPTMRTSKEYLIQQILPLLQDTARELRNIL</sequence>
<feature type="domain" description="HTH iclR-type" evidence="4">
    <location>
        <begin position="27"/>
        <end position="87"/>
    </location>
</feature>
<accession>A0A1G6LAX2</accession>
<protein>
    <submittedName>
        <fullName evidence="6">Transcriptional regulator, IclR family</fullName>
    </submittedName>
</protein>
<dbReference type="InterPro" id="IPR036390">
    <property type="entry name" value="WH_DNA-bd_sf"/>
</dbReference>
<keyword evidence="3" id="KW-0804">Transcription</keyword>
<keyword evidence="2" id="KW-0238">DNA-binding</keyword>
<dbReference type="Gene3D" id="3.30.450.40">
    <property type="match status" value="1"/>
</dbReference>
<name>A0A1G6LAX2_9GAMM</name>
<organism evidence="6 7">
    <name type="scientific">Acinetobacter marinus</name>
    <dbReference type="NCBI Taxonomy" id="281375"/>
    <lineage>
        <taxon>Bacteria</taxon>
        <taxon>Pseudomonadati</taxon>
        <taxon>Pseudomonadota</taxon>
        <taxon>Gammaproteobacteria</taxon>
        <taxon>Moraxellales</taxon>
        <taxon>Moraxellaceae</taxon>
        <taxon>Acinetobacter</taxon>
    </lineage>
</organism>
<dbReference type="AlphaFoldDB" id="A0A1G6LAX2"/>
<evidence type="ECO:0000256" key="2">
    <source>
        <dbReference type="ARBA" id="ARBA00023125"/>
    </source>
</evidence>
<feature type="domain" description="IclR-ED" evidence="5">
    <location>
        <begin position="88"/>
        <end position="274"/>
    </location>
</feature>
<keyword evidence="1" id="KW-0805">Transcription regulation</keyword>
<evidence type="ECO:0000259" key="5">
    <source>
        <dbReference type="PROSITE" id="PS51078"/>
    </source>
</evidence>
<evidence type="ECO:0000313" key="7">
    <source>
        <dbReference type="Proteomes" id="UP000242317"/>
    </source>
</evidence>
<dbReference type="GO" id="GO:0046278">
    <property type="term" value="P:3,4-dihydroxybenzoate metabolic process"/>
    <property type="evidence" value="ECO:0007669"/>
    <property type="project" value="InterPro"/>
</dbReference>
<dbReference type="SMART" id="SM00346">
    <property type="entry name" value="HTH_ICLR"/>
    <property type="match status" value="1"/>
</dbReference>
<dbReference type="PROSITE" id="PS51078">
    <property type="entry name" value="ICLR_ED"/>
    <property type="match status" value="1"/>
</dbReference>
<dbReference type="RefSeq" id="WP_092619604.1">
    <property type="nucleotide sequence ID" value="NZ_FMYK01000005.1"/>
</dbReference>
<evidence type="ECO:0000256" key="1">
    <source>
        <dbReference type="ARBA" id="ARBA00023015"/>
    </source>
</evidence>
<dbReference type="EMBL" id="FMYK01000005">
    <property type="protein sequence ID" value="SDC40394.1"/>
    <property type="molecule type" value="Genomic_DNA"/>
</dbReference>
<dbReference type="InterPro" id="IPR014757">
    <property type="entry name" value="Tscrpt_reg_IclR_C"/>
</dbReference>
<dbReference type="InterPro" id="IPR036388">
    <property type="entry name" value="WH-like_DNA-bd_sf"/>
</dbReference>
<dbReference type="SUPFAM" id="SSF46785">
    <property type="entry name" value="Winged helix' DNA-binding domain"/>
    <property type="match status" value="1"/>
</dbReference>
<dbReference type="GO" id="GO:0003700">
    <property type="term" value="F:DNA-binding transcription factor activity"/>
    <property type="evidence" value="ECO:0007669"/>
    <property type="project" value="TreeGrafter"/>
</dbReference>
<dbReference type="SUPFAM" id="SSF55781">
    <property type="entry name" value="GAF domain-like"/>
    <property type="match status" value="1"/>
</dbReference>
<proteinExistence type="predicted"/>
<evidence type="ECO:0000313" key="6">
    <source>
        <dbReference type="EMBL" id="SDC40394.1"/>
    </source>
</evidence>
<dbReference type="InterPro" id="IPR012794">
    <property type="entry name" value="PcaR_PcaU"/>
</dbReference>
<evidence type="ECO:0000256" key="3">
    <source>
        <dbReference type="ARBA" id="ARBA00023163"/>
    </source>
</evidence>
<keyword evidence="7" id="KW-1185">Reference proteome</keyword>
<reference evidence="7" key="1">
    <citation type="submission" date="2016-09" db="EMBL/GenBank/DDBJ databases">
        <authorList>
            <person name="Varghese N."/>
            <person name="Submissions S."/>
        </authorList>
    </citation>
    <scope>NUCLEOTIDE SEQUENCE [LARGE SCALE GENOMIC DNA]</scope>
    <source>
        <strain evidence="7">ANC 3699</strain>
    </source>
</reference>
<dbReference type="Pfam" id="PF01614">
    <property type="entry name" value="IclR_C"/>
    <property type="match status" value="1"/>
</dbReference>
<dbReference type="PROSITE" id="PS51077">
    <property type="entry name" value="HTH_ICLR"/>
    <property type="match status" value="1"/>
</dbReference>
<dbReference type="GO" id="GO:0045892">
    <property type="term" value="P:negative regulation of DNA-templated transcription"/>
    <property type="evidence" value="ECO:0007669"/>
    <property type="project" value="TreeGrafter"/>
</dbReference>
<evidence type="ECO:0000259" key="4">
    <source>
        <dbReference type="PROSITE" id="PS51077"/>
    </source>
</evidence>
<dbReference type="Proteomes" id="UP000242317">
    <property type="component" value="Unassembled WGS sequence"/>
</dbReference>
<dbReference type="Pfam" id="PF09339">
    <property type="entry name" value="HTH_IclR"/>
    <property type="match status" value="1"/>
</dbReference>
<dbReference type="OrthoDB" id="9807558at2"/>
<dbReference type="InterPro" id="IPR005471">
    <property type="entry name" value="Tscrpt_reg_IclR_N"/>
</dbReference>
<dbReference type="GO" id="GO:0045893">
    <property type="term" value="P:positive regulation of DNA-templated transcription"/>
    <property type="evidence" value="ECO:0007669"/>
    <property type="project" value="InterPro"/>
</dbReference>
<dbReference type="NCBIfam" id="TIGR02431">
    <property type="entry name" value="pcaR_pcaU"/>
    <property type="match status" value="1"/>
</dbReference>
<dbReference type="PANTHER" id="PTHR30136:SF34">
    <property type="entry name" value="TRANSCRIPTIONAL REGULATOR"/>
    <property type="match status" value="1"/>
</dbReference>
<dbReference type="InterPro" id="IPR050707">
    <property type="entry name" value="HTH_MetabolicPath_Reg"/>
</dbReference>
<gene>
    <name evidence="6" type="ORF">SAMN05421749_1052</name>
</gene>
<dbReference type="GO" id="GO:0003677">
    <property type="term" value="F:DNA binding"/>
    <property type="evidence" value="ECO:0007669"/>
    <property type="project" value="UniProtKB-KW"/>
</dbReference>